<reference evidence="1" key="2">
    <citation type="journal article" date="2023" name="Science">
        <title>Genomic signatures of disease resistance in endangered staghorn corals.</title>
        <authorList>
            <person name="Vollmer S.V."/>
            <person name="Selwyn J.D."/>
            <person name="Despard B.A."/>
            <person name="Roesel C.L."/>
        </authorList>
    </citation>
    <scope>NUCLEOTIDE SEQUENCE</scope>
    <source>
        <strain evidence="1">K2</strain>
    </source>
</reference>
<reference evidence="1" key="1">
    <citation type="journal article" date="2023" name="G3 (Bethesda)">
        <title>Whole genome assembly and annotation of the endangered Caribbean coral Acropora cervicornis.</title>
        <authorList>
            <person name="Selwyn J.D."/>
            <person name="Vollmer S.V."/>
        </authorList>
    </citation>
    <scope>NUCLEOTIDE SEQUENCE</scope>
    <source>
        <strain evidence="1">K2</strain>
    </source>
</reference>
<accession>A0AAD9PTV6</accession>
<proteinExistence type="predicted"/>
<gene>
    <name evidence="1" type="ORF">P5673_031230</name>
</gene>
<comment type="caution">
    <text evidence="1">The sequence shown here is derived from an EMBL/GenBank/DDBJ whole genome shotgun (WGS) entry which is preliminary data.</text>
</comment>
<organism evidence="1 2">
    <name type="scientific">Acropora cervicornis</name>
    <name type="common">Staghorn coral</name>
    <dbReference type="NCBI Taxonomy" id="6130"/>
    <lineage>
        <taxon>Eukaryota</taxon>
        <taxon>Metazoa</taxon>
        <taxon>Cnidaria</taxon>
        <taxon>Anthozoa</taxon>
        <taxon>Hexacorallia</taxon>
        <taxon>Scleractinia</taxon>
        <taxon>Astrocoeniina</taxon>
        <taxon>Acroporidae</taxon>
        <taxon>Acropora</taxon>
    </lineage>
</organism>
<protein>
    <submittedName>
        <fullName evidence="1">Uncharacterized protein</fullName>
    </submittedName>
</protein>
<dbReference type="EMBL" id="JARQWQ010000144">
    <property type="protein sequence ID" value="KAK2548560.1"/>
    <property type="molecule type" value="Genomic_DNA"/>
</dbReference>
<evidence type="ECO:0000313" key="2">
    <source>
        <dbReference type="Proteomes" id="UP001249851"/>
    </source>
</evidence>
<dbReference type="Proteomes" id="UP001249851">
    <property type="component" value="Unassembled WGS sequence"/>
</dbReference>
<dbReference type="AlphaFoldDB" id="A0AAD9PTV6"/>
<name>A0AAD9PTV6_ACRCE</name>
<keyword evidence="2" id="KW-1185">Reference proteome</keyword>
<sequence length="223" mass="24664">MKVLSNVEELLGAGEELNVEAMNGTDILLDGWIGVRFKLAGDDTTADELRVPVLVGQKEQEYPIIGFNVIEEILNQHGENSQADTGTTAVKVGKRGVMLPRGEATKVKCQIHFGPVPERMPMIFELEEDIKLLDRLKLGGELTKITAGTSSHVTSLVSNNTDRNIFLKRRTELGRVHMVKSVLPIEISPTKIALAERRNIIPKLPHIKVTNKMNGSHRSTRVS</sequence>
<evidence type="ECO:0000313" key="1">
    <source>
        <dbReference type="EMBL" id="KAK2548560.1"/>
    </source>
</evidence>